<comment type="caution">
    <text evidence="2">The sequence shown here is derived from an EMBL/GenBank/DDBJ whole genome shotgun (WGS) entry which is preliminary data.</text>
</comment>
<sequence>MSEPTPEEQVAAAMVAFQATLEMARGHLARVAATPVHTPDERHQLHRDALDGRLGPDMERLARLVEDGETSWGEVFEGSSPHAGLLHSHLETMEQRYAEDWKQALEDDPTFDPRTVEAEMLDQEDDG</sequence>
<feature type="region of interest" description="Disordered" evidence="1">
    <location>
        <begin position="103"/>
        <end position="127"/>
    </location>
</feature>
<dbReference type="Proteomes" id="UP000297496">
    <property type="component" value="Unassembled WGS sequence"/>
</dbReference>
<evidence type="ECO:0000313" key="2">
    <source>
        <dbReference type="EMBL" id="TGN63144.1"/>
    </source>
</evidence>
<dbReference type="OrthoDB" id="3700158at2"/>
<name>A0A4Z1BZL6_9ACTN</name>
<organism evidence="2 3">
    <name type="scientific">Nocardioides eburneiflavus</name>
    <dbReference type="NCBI Taxonomy" id="2518372"/>
    <lineage>
        <taxon>Bacteria</taxon>
        <taxon>Bacillati</taxon>
        <taxon>Actinomycetota</taxon>
        <taxon>Actinomycetes</taxon>
        <taxon>Propionibacteriales</taxon>
        <taxon>Nocardioidaceae</taxon>
        <taxon>Nocardioides</taxon>
    </lineage>
</organism>
<dbReference type="RefSeq" id="WP_135837686.1">
    <property type="nucleotide sequence ID" value="NZ_SRRO01000001.1"/>
</dbReference>
<dbReference type="AlphaFoldDB" id="A0A4Z1BZL6"/>
<evidence type="ECO:0000256" key="1">
    <source>
        <dbReference type="SAM" id="MobiDB-lite"/>
    </source>
</evidence>
<gene>
    <name evidence="2" type="ORF">EXE59_03680</name>
</gene>
<dbReference type="EMBL" id="SRRO01000001">
    <property type="protein sequence ID" value="TGN63144.1"/>
    <property type="molecule type" value="Genomic_DNA"/>
</dbReference>
<proteinExistence type="predicted"/>
<reference evidence="2 3" key="1">
    <citation type="submission" date="2019-04" db="EMBL/GenBank/DDBJ databases">
        <title>Three New Species of Nocardioides, Nocardioides euryhalodurans sp. nov., Nocardioides seonyuensis sp. nov. and Nocardioides eburneoflavus sp. nov. Isolated from Soil.</title>
        <authorList>
            <person name="Roh S.G."/>
            <person name="Lee C."/>
            <person name="Kim M.-K."/>
            <person name="Kim S.B."/>
        </authorList>
    </citation>
    <scope>NUCLEOTIDE SEQUENCE [LARGE SCALE GENOMIC DNA]</scope>
    <source>
        <strain evidence="2 3">MMS17-SY213</strain>
    </source>
</reference>
<protein>
    <submittedName>
        <fullName evidence="2">Uncharacterized protein</fullName>
    </submittedName>
</protein>
<keyword evidence="3" id="KW-1185">Reference proteome</keyword>
<evidence type="ECO:0000313" key="3">
    <source>
        <dbReference type="Proteomes" id="UP000297496"/>
    </source>
</evidence>
<accession>A0A4Z1BZL6</accession>